<gene>
    <name evidence="7" type="ORF">Lsed01_00448</name>
</gene>
<evidence type="ECO:0000313" key="7">
    <source>
        <dbReference type="EMBL" id="GAA5518031.1"/>
    </source>
</evidence>
<organism evidence="7 8">
    <name type="scientific">Demequina sediminis</name>
    <dbReference type="NCBI Taxonomy" id="1930058"/>
    <lineage>
        <taxon>Bacteria</taxon>
        <taxon>Bacillati</taxon>
        <taxon>Actinomycetota</taxon>
        <taxon>Actinomycetes</taxon>
        <taxon>Micrococcales</taxon>
        <taxon>Demequinaceae</taxon>
        <taxon>Demequina</taxon>
    </lineage>
</organism>
<feature type="region of interest" description="Disordered" evidence="4">
    <location>
        <begin position="1"/>
        <end position="65"/>
    </location>
</feature>
<reference evidence="7 8" key="1">
    <citation type="submission" date="2024-02" db="EMBL/GenBank/DDBJ databases">
        <title>Lysinimicrobium sediminis NBRC 112286.</title>
        <authorList>
            <person name="Ichikawa N."/>
            <person name="Katano-Makiyama Y."/>
            <person name="Hidaka K."/>
        </authorList>
    </citation>
    <scope>NUCLEOTIDE SEQUENCE [LARGE SCALE GENOMIC DNA]</scope>
    <source>
        <strain evidence="7 8">NBRC 112286</strain>
    </source>
</reference>
<dbReference type="Gene3D" id="2.30.42.10">
    <property type="match status" value="1"/>
</dbReference>
<comment type="similarity">
    <text evidence="1">Belongs to the peptidase S1C family.</text>
</comment>
<evidence type="ECO:0000256" key="5">
    <source>
        <dbReference type="SAM" id="Phobius"/>
    </source>
</evidence>
<dbReference type="InterPro" id="IPR001940">
    <property type="entry name" value="Peptidase_S1C"/>
</dbReference>
<evidence type="ECO:0000259" key="6">
    <source>
        <dbReference type="PROSITE" id="PS50106"/>
    </source>
</evidence>
<dbReference type="InterPro" id="IPR009003">
    <property type="entry name" value="Peptidase_S1_PA"/>
</dbReference>
<dbReference type="InterPro" id="IPR051201">
    <property type="entry name" value="Chloro_Bact_Ser_Proteases"/>
</dbReference>
<proteinExistence type="inferred from homology"/>
<evidence type="ECO:0000256" key="4">
    <source>
        <dbReference type="SAM" id="MobiDB-lite"/>
    </source>
</evidence>
<dbReference type="SUPFAM" id="SSF50494">
    <property type="entry name" value="Trypsin-like serine proteases"/>
    <property type="match status" value="1"/>
</dbReference>
<keyword evidence="5" id="KW-0812">Transmembrane</keyword>
<comment type="caution">
    <text evidence="7">The sequence shown here is derived from an EMBL/GenBank/DDBJ whole genome shotgun (WGS) entry which is preliminary data.</text>
</comment>
<dbReference type="SMART" id="SM00228">
    <property type="entry name" value="PDZ"/>
    <property type="match status" value="1"/>
</dbReference>
<keyword evidence="8" id="KW-1185">Reference proteome</keyword>
<name>A0ABP9WDW7_9MICO</name>
<dbReference type="Pfam" id="PF13365">
    <property type="entry name" value="Trypsin_2"/>
    <property type="match status" value="1"/>
</dbReference>
<dbReference type="SUPFAM" id="SSF50156">
    <property type="entry name" value="PDZ domain-like"/>
    <property type="match status" value="1"/>
</dbReference>
<feature type="transmembrane region" description="Helical" evidence="5">
    <location>
        <begin position="74"/>
        <end position="96"/>
    </location>
</feature>
<feature type="domain" description="PDZ" evidence="6">
    <location>
        <begin position="361"/>
        <end position="413"/>
    </location>
</feature>
<dbReference type="InterPro" id="IPR001478">
    <property type="entry name" value="PDZ"/>
</dbReference>
<keyword evidence="5" id="KW-1133">Transmembrane helix</keyword>
<dbReference type="PROSITE" id="PS50106">
    <property type="entry name" value="PDZ"/>
    <property type="match status" value="1"/>
</dbReference>
<dbReference type="Proteomes" id="UP001426770">
    <property type="component" value="Unassembled WGS sequence"/>
</dbReference>
<feature type="compositionally biased region" description="Low complexity" evidence="4">
    <location>
        <begin position="13"/>
        <end position="24"/>
    </location>
</feature>
<dbReference type="PANTHER" id="PTHR43343:SF3">
    <property type="entry name" value="PROTEASE DO-LIKE 8, CHLOROPLASTIC"/>
    <property type="match status" value="1"/>
</dbReference>
<sequence>MNDNPFAPPRDLTASTPEAPATTTDLSRPTHDTVELPSAAPGASFFPPAVPPAEPAAFPQSPATRPARLRRSTVAAIVAGSLVLGAGAGFGGAWAYDEFGPSSASSGAAATLPQSGNSTISSTDSTTVASVAASVLPSVVSIENLQGGQVAGEGSGFIIREDGYILTNNHVVSGSDGDTVTVVMSDGTEYEGEIVGATADYDLAVVKIDATGLTPLVLGDSDAMVVGDDVIAVGSPLGLEATVTTGIVSALHRPVTAGDTESTAFIDAIQTDAAINPGNSGGPLLNARGEVIGINSAIASLGSSASQSGSVGLGFAIPSNQARRTAEEIIATGTATYPVVGVVLDGTYTGEGVKVADEGGVASGGPADLAGIESGDVITAIDGRPITRSDELVVAIRAKAPDEDVVLTVRRGESEQDITVTLVANTEVSYGDSGEPEESAPEQSGPDGDGGMLPDPSE</sequence>
<protein>
    <recommendedName>
        <fullName evidence="6">PDZ domain-containing protein</fullName>
    </recommendedName>
</protein>
<keyword evidence="3" id="KW-0378">Hydrolase</keyword>
<accession>A0ABP9WDW7</accession>
<dbReference type="PRINTS" id="PR00834">
    <property type="entry name" value="PROTEASES2C"/>
</dbReference>
<feature type="compositionally biased region" description="Low complexity" evidence="4">
    <location>
        <begin position="37"/>
        <end position="47"/>
    </location>
</feature>
<dbReference type="EMBL" id="BAABRR010000002">
    <property type="protein sequence ID" value="GAA5518031.1"/>
    <property type="molecule type" value="Genomic_DNA"/>
</dbReference>
<evidence type="ECO:0000256" key="3">
    <source>
        <dbReference type="ARBA" id="ARBA00022801"/>
    </source>
</evidence>
<dbReference type="PANTHER" id="PTHR43343">
    <property type="entry name" value="PEPTIDASE S12"/>
    <property type="match status" value="1"/>
</dbReference>
<evidence type="ECO:0000313" key="8">
    <source>
        <dbReference type="Proteomes" id="UP001426770"/>
    </source>
</evidence>
<dbReference type="InterPro" id="IPR043504">
    <property type="entry name" value="Peptidase_S1_PA_chymotrypsin"/>
</dbReference>
<dbReference type="Pfam" id="PF13180">
    <property type="entry name" value="PDZ_2"/>
    <property type="match status" value="1"/>
</dbReference>
<dbReference type="Gene3D" id="2.40.10.10">
    <property type="entry name" value="Trypsin-like serine proteases"/>
    <property type="match status" value="2"/>
</dbReference>
<dbReference type="InterPro" id="IPR036034">
    <property type="entry name" value="PDZ_sf"/>
</dbReference>
<evidence type="ECO:0000256" key="2">
    <source>
        <dbReference type="ARBA" id="ARBA00022670"/>
    </source>
</evidence>
<feature type="region of interest" description="Disordered" evidence="4">
    <location>
        <begin position="422"/>
        <end position="458"/>
    </location>
</feature>
<keyword evidence="5" id="KW-0472">Membrane</keyword>
<dbReference type="RefSeq" id="WP_345378354.1">
    <property type="nucleotide sequence ID" value="NZ_BAABRR010000002.1"/>
</dbReference>
<keyword evidence="2" id="KW-0645">Protease</keyword>
<evidence type="ECO:0000256" key="1">
    <source>
        <dbReference type="ARBA" id="ARBA00010541"/>
    </source>
</evidence>